<evidence type="ECO:0000313" key="3">
    <source>
        <dbReference type="Proteomes" id="UP001303046"/>
    </source>
</evidence>
<protein>
    <submittedName>
        <fullName evidence="2">Uncharacterized protein</fullName>
    </submittedName>
</protein>
<feature type="region of interest" description="Disordered" evidence="1">
    <location>
        <begin position="364"/>
        <end position="416"/>
    </location>
</feature>
<reference evidence="2 3" key="1">
    <citation type="submission" date="2023-08" db="EMBL/GenBank/DDBJ databases">
        <title>A Necator americanus chromosomal reference genome.</title>
        <authorList>
            <person name="Ilik V."/>
            <person name="Petrzelkova K.J."/>
            <person name="Pardy F."/>
            <person name="Fuh T."/>
            <person name="Niatou-Singa F.S."/>
            <person name="Gouil Q."/>
            <person name="Baker L."/>
            <person name="Ritchie M.E."/>
            <person name="Jex A.R."/>
            <person name="Gazzola D."/>
            <person name="Li H."/>
            <person name="Toshio Fujiwara R."/>
            <person name="Zhan B."/>
            <person name="Aroian R.V."/>
            <person name="Pafco B."/>
            <person name="Schwarz E.M."/>
        </authorList>
    </citation>
    <scope>NUCLEOTIDE SEQUENCE [LARGE SCALE GENOMIC DNA]</scope>
    <source>
        <strain evidence="2 3">Aroian</strain>
        <tissue evidence="2">Whole animal</tissue>
    </source>
</reference>
<accession>A0ABR1D6W6</accession>
<feature type="region of interest" description="Disordered" evidence="1">
    <location>
        <begin position="300"/>
        <end position="350"/>
    </location>
</feature>
<sequence length="533" mass="60953">MPSRKGKKSQRTGERIDVKKSGPEQWDSIKYVHPEKLKEPCARIESDGEWFPIDRVLDSIYIVGTDKMWQHLVQWKPYWSKQVTPSALRDFHCRATVLGCVVKEDVLRSRVRQRVEWTRREFMCSNFMLRITDPDGTSTVEVMPYPDVKRRFPDALFEFLEKKMTNPRVRDEDRPRSDGLLSIYDDINIPACVNRDPEASRRVEVQPEQEPKKGDSDSSTDISSLCKSELEMKKKKRKYYTGHRNIRKKSRVLREIEPPEAVPSLDLPAANLSYEDNRTSRNVCTVASKKFEMNGIKEQYEMHKKKSPSKAGKSPDAPIPSARPHTPSNRQRKSGKSISQHSGRRSLSAEIDNNVTIITLEDDAESRSAKNSPTANACGKSPLEFYSSSRRNVKGPETTPTGETLRTPTVSTRRTSPRLSVNVNSTKTIPDLKQRGCKRSAPLRSRNSLDNYFCLGLGFNSSFPSSHLLLLLQSSITFETIQRILLKYLSYCAISFIFLKWLTMIDRFVEKHIVVPTFCLSVLFRNSSLLPGK</sequence>
<gene>
    <name evidence="2" type="primary">Necator_chrIII.g12997</name>
    <name evidence="2" type="ORF">RB195_012230</name>
</gene>
<feature type="compositionally biased region" description="Basic and acidic residues" evidence="1">
    <location>
        <begin position="198"/>
        <end position="216"/>
    </location>
</feature>
<dbReference type="Proteomes" id="UP001303046">
    <property type="component" value="Unassembled WGS sequence"/>
</dbReference>
<evidence type="ECO:0000313" key="2">
    <source>
        <dbReference type="EMBL" id="KAK6745992.1"/>
    </source>
</evidence>
<feature type="compositionally biased region" description="Basic and acidic residues" evidence="1">
    <location>
        <begin position="11"/>
        <end position="22"/>
    </location>
</feature>
<feature type="compositionally biased region" description="Basic residues" evidence="1">
    <location>
        <begin position="1"/>
        <end position="10"/>
    </location>
</feature>
<organism evidence="2 3">
    <name type="scientific">Necator americanus</name>
    <name type="common">Human hookworm</name>
    <dbReference type="NCBI Taxonomy" id="51031"/>
    <lineage>
        <taxon>Eukaryota</taxon>
        <taxon>Metazoa</taxon>
        <taxon>Ecdysozoa</taxon>
        <taxon>Nematoda</taxon>
        <taxon>Chromadorea</taxon>
        <taxon>Rhabditida</taxon>
        <taxon>Rhabditina</taxon>
        <taxon>Rhabditomorpha</taxon>
        <taxon>Strongyloidea</taxon>
        <taxon>Ancylostomatidae</taxon>
        <taxon>Bunostominae</taxon>
        <taxon>Necator</taxon>
    </lineage>
</organism>
<keyword evidence="3" id="KW-1185">Reference proteome</keyword>
<dbReference type="EMBL" id="JAVFWL010000003">
    <property type="protein sequence ID" value="KAK6745992.1"/>
    <property type="molecule type" value="Genomic_DNA"/>
</dbReference>
<feature type="region of interest" description="Disordered" evidence="1">
    <location>
        <begin position="198"/>
        <end position="225"/>
    </location>
</feature>
<name>A0ABR1D6W6_NECAM</name>
<comment type="caution">
    <text evidence="2">The sequence shown here is derived from an EMBL/GenBank/DDBJ whole genome shotgun (WGS) entry which is preliminary data.</text>
</comment>
<feature type="region of interest" description="Disordered" evidence="1">
    <location>
        <begin position="1"/>
        <end position="22"/>
    </location>
</feature>
<feature type="compositionally biased region" description="Low complexity" evidence="1">
    <location>
        <begin position="395"/>
        <end position="416"/>
    </location>
</feature>
<evidence type="ECO:0000256" key="1">
    <source>
        <dbReference type="SAM" id="MobiDB-lite"/>
    </source>
</evidence>
<proteinExistence type="predicted"/>